<proteinExistence type="predicted"/>
<dbReference type="RefSeq" id="XP_045953161.1">
    <property type="nucleotide sequence ID" value="XM_046108114.1"/>
</dbReference>
<dbReference type="InterPro" id="IPR029058">
    <property type="entry name" value="AB_hydrolase_fold"/>
</dbReference>
<dbReference type="Pfam" id="PF12697">
    <property type="entry name" value="Abhydrolase_6"/>
    <property type="match status" value="1"/>
</dbReference>
<comment type="caution">
    <text evidence="2">The sequence shown here is derived from an EMBL/GenBank/DDBJ whole genome shotgun (WGS) entry which is preliminary data.</text>
</comment>
<dbReference type="PANTHER" id="PTHR37017:SF11">
    <property type="entry name" value="ESTERASE_LIPASE_THIOESTERASE DOMAIN-CONTAINING PROTEIN"/>
    <property type="match status" value="1"/>
</dbReference>
<keyword evidence="3" id="KW-1185">Reference proteome</keyword>
<dbReference type="InterPro" id="IPR052897">
    <property type="entry name" value="Sec-Metab_Biosynth_Hydrolase"/>
</dbReference>
<dbReference type="OrthoDB" id="408373at2759"/>
<dbReference type="AlphaFoldDB" id="A0A9P8RIS1"/>
<name>A0A9P8RIS1_9PEZI</name>
<dbReference type="Proteomes" id="UP000758603">
    <property type="component" value="Unassembled WGS sequence"/>
</dbReference>
<accession>A0A9P8RIS1</accession>
<dbReference type="SUPFAM" id="SSF53474">
    <property type="entry name" value="alpha/beta-Hydrolases"/>
    <property type="match status" value="1"/>
</dbReference>
<evidence type="ECO:0000313" key="2">
    <source>
        <dbReference type="EMBL" id="KAH6646647.1"/>
    </source>
</evidence>
<gene>
    <name evidence="2" type="ORF">BKA67DRAFT_663050</name>
</gene>
<sequence>MNRQPHILVIVLVQGAFQLPLIYIKLAQALEVLGYHIPHPTIPSLTGQDDPDLATNSLADYADTIRGVLEHLTKKMGKTVVVLMHSYGGSVGTEAVPRSLSRLHRKVQGLPRGVAHLIYVAGFITPQGQIHSRAHLTSYQTTM</sequence>
<dbReference type="Gene3D" id="3.40.50.1820">
    <property type="entry name" value="alpha/beta hydrolase"/>
    <property type="match status" value="1"/>
</dbReference>
<protein>
    <recommendedName>
        <fullName evidence="1">AB hydrolase-1 domain-containing protein</fullName>
    </recommendedName>
</protein>
<feature type="domain" description="AB hydrolase-1" evidence="1">
    <location>
        <begin position="10"/>
        <end position="133"/>
    </location>
</feature>
<dbReference type="PANTHER" id="PTHR37017">
    <property type="entry name" value="AB HYDROLASE-1 DOMAIN-CONTAINING PROTEIN-RELATED"/>
    <property type="match status" value="1"/>
</dbReference>
<dbReference type="InterPro" id="IPR000073">
    <property type="entry name" value="AB_hydrolase_1"/>
</dbReference>
<dbReference type="GeneID" id="70137005"/>
<evidence type="ECO:0000259" key="1">
    <source>
        <dbReference type="Pfam" id="PF12697"/>
    </source>
</evidence>
<organism evidence="2 3">
    <name type="scientific">Truncatella angustata</name>
    <dbReference type="NCBI Taxonomy" id="152316"/>
    <lineage>
        <taxon>Eukaryota</taxon>
        <taxon>Fungi</taxon>
        <taxon>Dikarya</taxon>
        <taxon>Ascomycota</taxon>
        <taxon>Pezizomycotina</taxon>
        <taxon>Sordariomycetes</taxon>
        <taxon>Xylariomycetidae</taxon>
        <taxon>Amphisphaeriales</taxon>
        <taxon>Sporocadaceae</taxon>
        <taxon>Truncatella</taxon>
    </lineage>
</organism>
<evidence type="ECO:0000313" key="3">
    <source>
        <dbReference type="Proteomes" id="UP000758603"/>
    </source>
</evidence>
<reference evidence="2" key="1">
    <citation type="journal article" date="2021" name="Nat. Commun.">
        <title>Genetic determinants of endophytism in the Arabidopsis root mycobiome.</title>
        <authorList>
            <person name="Mesny F."/>
            <person name="Miyauchi S."/>
            <person name="Thiergart T."/>
            <person name="Pickel B."/>
            <person name="Atanasova L."/>
            <person name="Karlsson M."/>
            <person name="Huettel B."/>
            <person name="Barry K.W."/>
            <person name="Haridas S."/>
            <person name="Chen C."/>
            <person name="Bauer D."/>
            <person name="Andreopoulos W."/>
            <person name="Pangilinan J."/>
            <person name="LaButti K."/>
            <person name="Riley R."/>
            <person name="Lipzen A."/>
            <person name="Clum A."/>
            <person name="Drula E."/>
            <person name="Henrissat B."/>
            <person name="Kohler A."/>
            <person name="Grigoriev I.V."/>
            <person name="Martin F.M."/>
            <person name="Hacquard S."/>
        </authorList>
    </citation>
    <scope>NUCLEOTIDE SEQUENCE</scope>
    <source>
        <strain evidence="2">MPI-SDFR-AT-0073</strain>
    </source>
</reference>
<dbReference type="EMBL" id="JAGPXC010000009">
    <property type="protein sequence ID" value="KAH6646647.1"/>
    <property type="molecule type" value="Genomic_DNA"/>
</dbReference>